<proteinExistence type="predicted"/>
<dbReference type="Proteomes" id="UP001057402">
    <property type="component" value="Chromosome 4"/>
</dbReference>
<reference evidence="2" key="1">
    <citation type="journal article" date="2023" name="Front. Plant Sci.">
        <title>Chromosomal-level genome assembly of Melastoma candidum provides insights into trichome evolution.</title>
        <authorList>
            <person name="Zhong Y."/>
            <person name="Wu W."/>
            <person name="Sun C."/>
            <person name="Zou P."/>
            <person name="Liu Y."/>
            <person name="Dai S."/>
            <person name="Zhou R."/>
        </authorList>
    </citation>
    <scope>NUCLEOTIDE SEQUENCE [LARGE SCALE GENOMIC DNA]</scope>
</reference>
<accession>A0ACB9RGW0</accession>
<protein>
    <submittedName>
        <fullName evidence="1">Uncharacterized protein</fullName>
    </submittedName>
</protein>
<evidence type="ECO:0000313" key="2">
    <source>
        <dbReference type="Proteomes" id="UP001057402"/>
    </source>
</evidence>
<name>A0ACB9RGW0_9MYRT</name>
<dbReference type="EMBL" id="CM042883">
    <property type="protein sequence ID" value="KAI4376683.1"/>
    <property type="molecule type" value="Genomic_DNA"/>
</dbReference>
<sequence length="275" mass="29952">MSAIIFCGKRSYFEELGGGVSSSAAASSSSASSTSSGSPSAKRIRWCSPSSSSPVRFSPPRLGSGDLVEQLCLIFPGMDKEILEKALEECGDDLDSAIKSLNELRLGSANNHFSTAINRPEVAPGACDAQVQSHAQKNAPRLNGDWVDLFVQEMASATDMDDARARAIRALELLEKSILAGAGGEASQQENIMLKQQLEALIHENTILKRAVTIQHERQKDYDDKAQELGHLKQLISRYQEQLRTLEVNNYTLTMHLKQALQSNSTPGGFNPDIF</sequence>
<comment type="caution">
    <text evidence="1">The sequence shown here is derived from an EMBL/GenBank/DDBJ whole genome shotgun (WGS) entry which is preliminary data.</text>
</comment>
<organism evidence="1 2">
    <name type="scientific">Melastoma candidum</name>
    <dbReference type="NCBI Taxonomy" id="119954"/>
    <lineage>
        <taxon>Eukaryota</taxon>
        <taxon>Viridiplantae</taxon>
        <taxon>Streptophyta</taxon>
        <taxon>Embryophyta</taxon>
        <taxon>Tracheophyta</taxon>
        <taxon>Spermatophyta</taxon>
        <taxon>Magnoliopsida</taxon>
        <taxon>eudicotyledons</taxon>
        <taxon>Gunneridae</taxon>
        <taxon>Pentapetalae</taxon>
        <taxon>rosids</taxon>
        <taxon>malvids</taxon>
        <taxon>Myrtales</taxon>
        <taxon>Melastomataceae</taxon>
        <taxon>Melastomatoideae</taxon>
        <taxon>Melastomateae</taxon>
        <taxon>Melastoma</taxon>
    </lineage>
</organism>
<evidence type="ECO:0000313" key="1">
    <source>
        <dbReference type="EMBL" id="KAI4376683.1"/>
    </source>
</evidence>
<keyword evidence="2" id="KW-1185">Reference proteome</keyword>
<gene>
    <name evidence="1" type="ORF">MLD38_014419</name>
</gene>